<keyword evidence="4" id="KW-1185">Reference proteome</keyword>
<feature type="compositionally biased region" description="Polar residues" evidence="1">
    <location>
        <begin position="198"/>
        <end position="207"/>
    </location>
</feature>
<feature type="compositionally biased region" description="Basic and acidic residues" evidence="1">
    <location>
        <begin position="1140"/>
        <end position="1159"/>
    </location>
</feature>
<organism evidence="3 4">
    <name type="scientific">Patella caerulea</name>
    <name type="common">Rayed Mediterranean limpet</name>
    <dbReference type="NCBI Taxonomy" id="87958"/>
    <lineage>
        <taxon>Eukaryota</taxon>
        <taxon>Metazoa</taxon>
        <taxon>Spiralia</taxon>
        <taxon>Lophotrochozoa</taxon>
        <taxon>Mollusca</taxon>
        <taxon>Gastropoda</taxon>
        <taxon>Patellogastropoda</taxon>
        <taxon>Patelloidea</taxon>
        <taxon>Patellidae</taxon>
        <taxon>Patella</taxon>
    </lineage>
</organism>
<feature type="region of interest" description="Disordered" evidence="1">
    <location>
        <begin position="741"/>
        <end position="859"/>
    </location>
</feature>
<feature type="region of interest" description="Disordered" evidence="1">
    <location>
        <begin position="907"/>
        <end position="1191"/>
    </location>
</feature>
<evidence type="ECO:0000256" key="2">
    <source>
        <dbReference type="SAM" id="SignalP"/>
    </source>
</evidence>
<feature type="chain" id="PRO_5042879945" evidence="2">
    <location>
        <begin position="18"/>
        <end position="1515"/>
    </location>
</feature>
<feature type="compositionally biased region" description="Basic and acidic residues" evidence="1">
    <location>
        <begin position="791"/>
        <end position="805"/>
    </location>
</feature>
<feature type="compositionally biased region" description="Basic and acidic residues" evidence="1">
    <location>
        <begin position="370"/>
        <end position="388"/>
    </location>
</feature>
<feature type="compositionally biased region" description="Polar residues" evidence="1">
    <location>
        <begin position="970"/>
        <end position="985"/>
    </location>
</feature>
<feature type="compositionally biased region" description="Low complexity" evidence="1">
    <location>
        <begin position="934"/>
        <end position="964"/>
    </location>
</feature>
<feature type="compositionally biased region" description="Basic and acidic residues" evidence="1">
    <location>
        <begin position="907"/>
        <end position="927"/>
    </location>
</feature>
<feature type="compositionally biased region" description="Polar residues" evidence="1">
    <location>
        <begin position="1083"/>
        <end position="1114"/>
    </location>
</feature>
<feature type="region of interest" description="Disordered" evidence="1">
    <location>
        <begin position="1318"/>
        <end position="1340"/>
    </location>
</feature>
<feature type="compositionally biased region" description="Polar residues" evidence="1">
    <location>
        <begin position="1059"/>
        <end position="1072"/>
    </location>
</feature>
<feature type="region of interest" description="Disordered" evidence="1">
    <location>
        <begin position="258"/>
        <end position="306"/>
    </location>
</feature>
<feature type="compositionally biased region" description="Low complexity" evidence="1">
    <location>
        <begin position="1327"/>
        <end position="1338"/>
    </location>
</feature>
<feature type="compositionally biased region" description="Polar residues" evidence="1">
    <location>
        <begin position="773"/>
        <end position="790"/>
    </location>
</feature>
<feature type="compositionally biased region" description="Basic and acidic residues" evidence="1">
    <location>
        <begin position="994"/>
        <end position="1004"/>
    </location>
</feature>
<comment type="caution">
    <text evidence="3">The sequence shown here is derived from an EMBL/GenBank/DDBJ whole genome shotgun (WGS) entry which is preliminary data.</text>
</comment>
<evidence type="ECO:0000256" key="1">
    <source>
        <dbReference type="SAM" id="MobiDB-lite"/>
    </source>
</evidence>
<feature type="compositionally biased region" description="Basic and acidic residues" evidence="1">
    <location>
        <begin position="741"/>
        <end position="750"/>
    </location>
</feature>
<feature type="region of interest" description="Disordered" evidence="1">
    <location>
        <begin position="191"/>
        <end position="231"/>
    </location>
</feature>
<feature type="signal peptide" evidence="2">
    <location>
        <begin position="1"/>
        <end position="17"/>
    </location>
</feature>
<feature type="compositionally biased region" description="Basic and acidic residues" evidence="1">
    <location>
        <begin position="409"/>
        <end position="462"/>
    </location>
</feature>
<keyword evidence="2" id="KW-0732">Signal</keyword>
<feature type="compositionally biased region" description="Basic and acidic residues" evidence="1">
    <location>
        <begin position="208"/>
        <end position="221"/>
    </location>
</feature>
<evidence type="ECO:0000313" key="4">
    <source>
        <dbReference type="Proteomes" id="UP001347796"/>
    </source>
</evidence>
<sequence length="1515" mass="168570">MNLNVSIILLSLTNVHSPIYRVEQGGHPDSACDTTTQGRMPNSNNKAAIITNPSVRNSTQGIIDGPNCMTVQGHPDIALTWPQVKLRRLNAGGIMPENNGYNIVSSDPNFPVPLSNDNYNDEFMPLCNQVPDPVPPTYTTVADKPESKTYEYDVYLNQDSTSENGISHVHGKIILEELETVKKTSALYGQPDWWGENEINTNGNTLNPKREDDHENKDSSDRPSSLEIQKTQREIEVAKMEKYKTDPRYQQTYMEIPMNDLVDEEKETPQQSVASSLSKDSLLSPPDTNELDNKNKTLQKTKGKSVDSSMVFTIDFGEDTKQKKNKNLGNLSDLMPSRLKERFQERQSEVNARKEKNRSPDSEIGSSQHKKVEDVCGYTESKKSRKSSELSSASRKSDSQKKPYSRRKSVGEDSRGKSSTPKSEEDSNKSMSRKELRSSTRKSPHDDVRTKGRKSSIDETRTKNTRMSPLTERSKRTQHKSPVEEVKAELSVRKSPQQDRRRSPQQDRRRSPQQDRRNSPQQERMICDENKNVGSRPVKSTSKQSPVLRSVDGGNISPSNYSDTTSYLIDKMFEGTKETAVGVKTSDNISINNDEEPKRISCTSPEDKLSDAGTYTIETEEAKDEEEAARRRIDEVFGVIDQEEWMKMPGVIGDNELQITEVNVSDGTGTQNSTPTDEFTRQMSLDVQDGSYPEDLCNGIDDDQRLIIEEYKMASVQDGEVPIWMSQLANLTNQKSANKISSERLEHEAGQDGSAVKGISRKRPGTGRRLPSVPTSYGDTSSVRSESSHLSGEDTPRLNVNERCKTVTISSPAVMRNSHQNNSSMSRTHSDSGSESGKDKKSYSVCDSSRSMGSLDTQTLLKDTETVMAAMEARMATKRINGHSFEYDSDTDVSSTVALVNGNESYKRNSFDYKSPRNCLSEKKPSSPRDSYQSSCTTSSPRDTPSPTERSSYSKPPSGPSAKKPPLRTKSLTSTPRSKSLSQRHSLGDFGDSESVRTDSDTESLKSQNKAPMSHTRPNRSFLLRRSRAMGSETTTTPPDTTRSSSSSITNSSPRSATTGKSTSRPNTSRTDASLGAHIVKKSQANAKASQPIQRDTNSRKSLNVKSSTNSSKTDLTRSDGGRHSLRLTRTASGPVPVENTKRRADLKTLKSQLKKTDLSVKGSKAGSQSQPASRTNSPKTAAWKRRKDYDPRKAVADAKAKSKAAKTKTCDEHSTISLGRMTRSSSFTTAAELSGRVRKGTYRSESTSSVEDVSAIANEAIDNFNEDAVRCAFIPIGNTLRSDRMSHSADEEEFSSHSAQELSRSMTLADNVRKSAFTTPSPKQMSASPLQRSPSLPRSRRSTFGAIEYNEQSSQQNGLHRAESYNPLLVTSIYQLSLKMKTDMDRILHKLQDDNRLTSTPSPIDDFLDQPGKSEFPAWKSANQELAGILKNLRRIEHQNHAVKAVLFPDENNVADISGVSHREKQKYFQQINRLSREITEFQPIDNPNDNCFDEDTESPDMAECGEVEEEEFY</sequence>
<feature type="compositionally biased region" description="Acidic residues" evidence="1">
    <location>
        <begin position="1493"/>
        <end position="1515"/>
    </location>
</feature>
<accession>A0AAN8JSK4</accession>
<feature type="compositionally biased region" description="Polar residues" evidence="1">
    <location>
        <begin position="538"/>
        <end position="547"/>
    </location>
</feature>
<feature type="compositionally biased region" description="Basic and acidic residues" evidence="1">
    <location>
        <begin position="338"/>
        <end position="361"/>
    </location>
</feature>
<dbReference type="Proteomes" id="UP001347796">
    <property type="component" value="Unassembled WGS sequence"/>
</dbReference>
<feature type="region of interest" description="Disordered" evidence="1">
    <location>
        <begin position="1484"/>
        <end position="1515"/>
    </location>
</feature>
<feature type="compositionally biased region" description="Polar residues" evidence="1">
    <location>
        <begin position="1166"/>
        <end position="1180"/>
    </location>
</feature>
<gene>
    <name evidence="3" type="ORF">SNE40_010070</name>
</gene>
<feature type="compositionally biased region" description="Low complexity" evidence="1">
    <location>
        <begin position="1032"/>
        <end position="1058"/>
    </location>
</feature>
<evidence type="ECO:0000313" key="3">
    <source>
        <dbReference type="EMBL" id="KAK6182362.1"/>
    </source>
</evidence>
<feature type="compositionally biased region" description="Basic and acidic residues" evidence="1">
    <location>
        <begin position="828"/>
        <end position="842"/>
    </location>
</feature>
<proteinExistence type="predicted"/>
<feature type="compositionally biased region" description="Low complexity" evidence="1">
    <location>
        <begin position="272"/>
        <end position="284"/>
    </location>
</feature>
<name>A0AAN8JSK4_PATCE</name>
<feature type="compositionally biased region" description="Polar residues" evidence="1">
    <location>
        <begin position="845"/>
        <end position="859"/>
    </location>
</feature>
<feature type="region of interest" description="Disordered" evidence="1">
    <location>
        <begin position="322"/>
        <end position="562"/>
    </location>
</feature>
<feature type="compositionally biased region" description="Polar residues" evidence="1">
    <location>
        <begin position="807"/>
        <end position="827"/>
    </location>
</feature>
<feature type="compositionally biased region" description="Basic and acidic residues" evidence="1">
    <location>
        <begin position="481"/>
        <end position="518"/>
    </location>
</feature>
<reference evidence="3 4" key="1">
    <citation type="submission" date="2024-01" db="EMBL/GenBank/DDBJ databases">
        <title>The genome of the rayed Mediterranean limpet Patella caerulea (Linnaeus, 1758).</title>
        <authorList>
            <person name="Anh-Thu Weber A."/>
            <person name="Halstead-Nussloch G."/>
        </authorList>
    </citation>
    <scope>NUCLEOTIDE SEQUENCE [LARGE SCALE GENOMIC DNA]</scope>
    <source>
        <strain evidence="3">AATW-2023a</strain>
        <tissue evidence="3">Whole specimen</tissue>
    </source>
</reference>
<protein>
    <submittedName>
        <fullName evidence="3">Uncharacterized protein</fullName>
    </submittedName>
</protein>
<dbReference type="EMBL" id="JAZGQO010000007">
    <property type="protein sequence ID" value="KAK6182362.1"/>
    <property type="molecule type" value="Genomic_DNA"/>
</dbReference>